<evidence type="ECO:0000259" key="3">
    <source>
        <dbReference type="Pfam" id="PF02543"/>
    </source>
</evidence>
<accession>A0A0G0RAQ2</accession>
<dbReference type="PANTHER" id="PTHR34847">
    <property type="entry name" value="NODULATION PROTEIN U"/>
    <property type="match status" value="1"/>
</dbReference>
<dbReference type="PATRIC" id="fig|1618405.3.peg.709"/>
<dbReference type="InterPro" id="IPR043129">
    <property type="entry name" value="ATPase_NBD"/>
</dbReference>
<dbReference type="Pfam" id="PF16861">
    <property type="entry name" value="Carbam_trans_C"/>
    <property type="match status" value="1"/>
</dbReference>
<organism evidence="5 6">
    <name type="scientific">Candidatus Curtissbacteria bacterium GW2011_GWA1_40_16</name>
    <dbReference type="NCBI Taxonomy" id="1618405"/>
    <lineage>
        <taxon>Bacteria</taxon>
        <taxon>Candidatus Curtissiibacteriota</taxon>
    </lineage>
</organism>
<dbReference type="AlphaFoldDB" id="A0A0G0RAQ2"/>
<dbReference type="CDD" id="cd24100">
    <property type="entry name" value="ASKHA_NBD_MJ1051-like_N"/>
    <property type="match status" value="1"/>
</dbReference>
<dbReference type="GO" id="GO:0016740">
    <property type="term" value="F:transferase activity"/>
    <property type="evidence" value="ECO:0007669"/>
    <property type="project" value="UniProtKB-KW"/>
</dbReference>
<name>A0A0G0RAQ2_9BACT</name>
<dbReference type="SUPFAM" id="SSF53067">
    <property type="entry name" value="Actin-like ATPase domain"/>
    <property type="match status" value="1"/>
</dbReference>
<reference evidence="5 6" key="1">
    <citation type="journal article" date="2015" name="Nature">
        <title>rRNA introns, odd ribosomes, and small enigmatic genomes across a large radiation of phyla.</title>
        <authorList>
            <person name="Brown C.T."/>
            <person name="Hug L.A."/>
            <person name="Thomas B.C."/>
            <person name="Sharon I."/>
            <person name="Castelle C.J."/>
            <person name="Singh A."/>
            <person name="Wilkins M.J."/>
            <person name="Williams K.H."/>
            <person name="Banfield J.F."/>
        </authorList>
    </citation>
    <scope>NUCLEOTIDE SEQUENCE [LARGE SCALE GENOMIC DNA]</scope>
</reference>
<dbReference type="EMBL" id="LBYI01000019">
    <property type="protein sequence ID" value="KKR49804.1"/>
    <property type="molecule type" value="Genomic_DNA"/>
</dbReference>
<comment type="similarity">
    <text evidence="1">Belongs to the NodU/CmcH family.</text>
</comment>
<dbReference type="InterPro" id="IPR038152">
    <property type="entry name" value="Carbam_trans_C_sf"/>
</dbReference>
<dbReference type="Pfam" id="PF02543">
    <property type="entry name" value="Carbam_trans_N"/>
    <property type="match status" value="1"/>
</dbReference>
<evidence type="ECO:0000313" key="5">
    <source>
        <dbReference type="EMBL" id="KKR49804.1"/>
    </source>
</evidence>
<dbReference type="InterPro" id="IPR003696">
    <property type="entry name" value="Carbtransf_dom"/>
</dbReference>
<keyword evidence="2" id="KW-1133">Transmembrane helix</keyword>
<keyword evidence="5" id="KW-0808">Transferase</keyword>
<feature type="transmembrane region" description="Helical" evidence="2">
    <location>
        <begin position="215"/>
        <end position="237"/>
    </location>
</feature>
<dbReference type="Gene3D" id="3.90.870.20">
    <property type="entry name" value="Carbamoyltransferase, C-terminal domain"/>
    <property type="match status" value="1"/>
</dbReference>
<protein>
    <submittedName>
        <fullName evidence="5">Carbamoyl transferase</fullName>
    </submittedName>
</protein>
<keyword evidence="2" id="KW-0812">Transmembrane</keyword>
<dbReference type="InterPro" id="IPR031730">
    <property type="entry name" value="Carbam_trans_C"/>
</dbReference>
<evidence type="ECO:0000313" key="6">
    <source>
        <dbReference type="Proteomes" id="UP000034531"/>
    </source>
</evidence>
<feature type="domain" description="Carbamoyltransferase" evidence="3">
    <location>
        <begin position="14"/>
        <end position="372"/>
    </location>
</feature>
<feature type="non-terminal residue" evidence="5">
    <location>
        <position position="1"/>
    </location>
</feature>
<evidence type="ECO:0000256" key="1">
    <source>
        <dbReference type="ARBA" id="ARBA00006129"/>
    </source>
</evidence>
<evidence type="ECO:0000256" key="2">
    <source>
        <dbReference type="SAM" id="Phobius"/>
    </source>
</evidence>
<dbReference type="Proteomes" id="UP000034531">
    <property type="component" value="Unassembled WGS sequence"/>
</dbReference>
<feature type="domain" description="Carbamoyltransferase C-terminal" evidence="4">
    <location>
        <begin position="427"/>
        <end position="599"/>
    </location>
</feature>
<dbReference type="PANTHER" id="PTHR34847:SF1">
    <property type="entry name" value="NODULATION PROTEIN U"/>
    <property type="match status" value="1"/>
</dbReference>
<proteinExistence type="inferred from homology"/>
<dbReference type="Gene3D" id="3.30.420.40">
    <property type="match status" value="2"/>
</dbReference>
<comment type="caution">
    <text evidence="5">The sequence shown here is derived from an EMBL/GenBank/DDBJ whole genome shotgun (WGS) entry which is preliminary data.</text>
</comment>
<keyword evidence="2" id="KW-0472">Membrane</keyword>
<dbReference type="InterPro" id="IPR051338">
    <property type="entry name" value="NodU/CmcH_Carbamoyltrnsfr"/>
</dbReference>
<sequence length="600" mass="68113">KNKTGVKPKDAYVILGINYAHNSSAALLVGGEIVAACQEERFSRIKNQIGFPLKSIEFCLKEAKLESKDIDEIVVCGRLQLPFYLSISRNLKEKPGKELVEIGDIFHFFRYRILHTLAYYFPFLQDVDYFLTWFIDHFVGPFIRKKMKDDLSKRLNVGKEKITFVDHHSAHAAFAYYSSGYADTAKNTLVFCADGGGDEVCASIWLARKRKLKRISVTSIVNSIAYIYMYTTLYLGLTPVEDEYKVMGLAPYGKGKLVQRLFNKLDEFVFVDKKTFAFKTNVNTNLFYKYLNKIFYQERFDSIAGAVQKLVEVKVSEWVKIVVDHYRVDTVAFGGGLFANVKLNQRIASLPSIKQVFFAPSPGDESNCIGACYLRYKELISGGSVKPLRDLFLGPGIGEDDLESALEAAKRKGFRVEKIGDINQKVADLLASGEIVARMRGSVEFGTRALGNRSILADPSRLEVKDFLNKAIKSRDFWMPFAPSIMEGKIDNYLINPKHFRSPFMMMSFDTTKQGEKDLASAIHPYDKTARAQFVSKKENFDYWDLLLKFGEKTSRWGILNTSFNLHGEPIVLTAKDALATFANSGLRFLQIEDYLVEKR</sequence>
<evidence type="ECO:0000259" key="4">
    <source>
        <dbReference type="Pfam" id="PF16861"/>
    </source>
</evidence>
<gene>
    <name evidence="5" type="ORF">UT84_C0019G0009</name>
</gene>